<gene>
    <name evidence="2" type="ORF">V3330_01615</name>
</gene>
<dbReference type="Proteomes" id="UP001359886">
    <property type="component" value="Unassembled WGS sequence"/>
</dbReference>
<keyword evidence="3" id="KW-1185">Reference proteome</keyword>
<dbReference type="AlphaFoldDB" id="A0AAW9RC40"/>
<proteinExistence type="predicted"/>
<evidence type="ECO:0000256" key="1">
    <source>
        <dbReference type="SAM" id="SignalP"/>
    </source>
</evidence>
<keyword evidence="1" id="KW-0732">Signal</keyword>
<accession>A0AAW9RC40</accession>
<comment type="caution">
    <text evidence="2">The sequence shown here is derived from an EMBL/GenBank/DDBJ whole genome shotgun (WGS) entry which is preliminary data.</text>
</comment>
<evidence type="ECO:0000313" key="2">
    <source>
        <dbReference type="EMBL" id="MEJ8566308.1"/>
    </source>
</evidence>
<feature type="signal peptide" evidence="1">
    <location>
        <begin position="1"/>
        <end position="39"/>
    </location>
</feature>
<name>A0AAW9RC40_9GAMM</name>
<evidence type="ECO:0000313" key="3">
    <source>
        <dbReference type="Proteomes" id="UP001359886"/>
    </source>
</evidence>
<organism evidence="2 3">
    <name type="scientific">Elongatibacter sediminis</name>
    <dbReference type="NCBI Taxonomy" id="3119006"/>
    <lineage>
        <taxon>Bacteria</taxon>
        <taxon>Pseudomonadati</taxon>
        <taxon>Pseudomonadota</taxon>
        <taxon>Gammaproteobacteria</taxon>
        <taxon>Chromatiales</taxon>
        <taxon>Wenzhouxiangellaceae</taxon>
        <taxon>Elongatibacter</taxon>
    </lineage>
</organism>
<protein>
    <submittedName>
        <fullName evidence="2">Uncharacterized protein</fullName>
    </submittedName>
</protein>
<reference evidence="2 3" key="1">
    <citation type="submission" date="2024-02" db="EMBL/GenBank/DDBJ databases">
        <title>A novel Wenzhouxiangellaceae bacterium, isolated from coastal sediments.</title>
        <authorList>
            <person name="Du Z.-J."/>
            <person name="Ye Y.-Q."/>
            <person name="Zhang X.-Y."/>
        </authorList>
    </citation>
    <scope>NUCLEOTIDE SEQUENCE [LARGE SCALE GENOMIC DNA]</scope>
    <source>
        <strain evidence="2 3">CH-27</strain>
    </source>
</reference>
<feature type="chain" id="PRO_5043623041" evidence="1">
    <location>
        <begin position="40"/>
        <end position="287"/>
    </location>
</feature>
<dbReference type="RefSeq" id="WP_354693630.1">
    <property type="nucleotide sequence ID" value="NZ_JAZHOG010000001.1"/>
</dbReference>
<sequence>MHPVSARTISPASRRGLHAAVPGLLLVMALFLIPAAATAEDSSPPDFEGVWITVLVAFDDPRWRIADLVCARTGCSLEGFEYLQSLLDDPANADRGTRQLVSDMEDFQRRMNQTLLTPLARESQEAFDPSKEASLDCTPEGDSLRHQILAPLPLQIEQKDDTVTLRYEYWNAERTVHLDLDAHPADLEPTRLGHSIGHYEGRTLVVETRGLIPSETGIPVSTPLMLSPDAHVEERYTLSEDGETLDVVLNIIDPANFTRPFQNYRRMLLAPGWELEPFVCESITGEF</sequence>
<dbReference type="EMBL" id="JAZHOG010000001">
    <property type="protein sequence ID" value="MEJ8566308.1"/>
    <property type="molecule type" value="Genomic_DNA"/>
</dbReference>